<keyword evidence="2" id="KW-0067">ATP-binding</keyword>
<feature type="domain" description="DNA mismatch repair proteins mutS family" evidence="4">
    <location>
        <begin position="282"/>
        <end position="463"/>
    </location>
</feature>
<evidence type="ECO:0000256" key="3">
    <source>
        <dbReference type="ARBA" id="ARBA00023125"/>
    </source>
</evidence>
<dbReference type="SUPFAM" id="SSF52540">
    <property type="entry name" value="P-loop containing nucleoside triphosphate hydrolases"/>
    <property type="match status" value="1"/>
</dbReference>
<sequence>MGLAKLSASSTSVKGISKVIQSESGVMKLDAQTFKDLEIFKSETGGPSLFDFCNYTRNQQGSEVLRKRMERPWSDPFHIKNTQESITFIISQRQSFDQLPSFVTTEIVEDYFHSSLPLAGDNFFEFGIGILEIRFGDLRSYGKILRGVGAACELIRALQNIVHLPGLSSTCGELSPLLEEMRELLLHPGFTKLPDKETWNMNFWTIMRIDQVFRLYEQPALNRLLELVYEIDALVSMADATQKHKLVMPEVEEAQLFIKGEHVVHPFLKDAVPNPVALSQEQRLLFLTGPNMAGKTTYMRACAIAFYLAHLGMGVPAQAFRFSPAQYLFSSLSLSDNLNDGVSYFRAEALRVKAVAQAVADGYRVVALMDEPFKGTNIKDALDASREILARFATKEGCLFMFSSHLIELSDQMNATDQIDCRYFEAGESGGKLSFEYILCSGVSNQRLGMRVLQEEGVFELLNYESNLKS</sequence>
<accession>A0A2A5C7X0</accession>
<evidence type="ECO:0000313" key="5">
    <source>
        <dbReference type="EMBL" id="PCJ39974.1"/>
    </source>
</evidence>
<organism evidence="5 6">
    <name type="scientific">SAR86 cluster bacterium</name>
    <dbReference type="NCBI Taxonomy" id="2030880"/>
    <lineage>
        <taxon>Bacteria</taxon>
        <taxon>Pseudomonadati</taxon>
        <taxon>Pseudomonadota</taxon>
        <taxon>Gammaproteobacteria</taxon>
        <taxon>SAR86 cluster</taxon>
    </lineage>
</organism>
<dbReference type="InterPro" id="IPR036187">
    <property type="entry name" value="DNA_mismatch_repair_MutS_sf"/>
</dbReference>
<dbReference type="SMART" id="SM00534">
    <property type="entry name" value="MUTSac"/>
    <property type="match status" value="1"/>
</dbReference>
<dbReference type="Pfam" id="PF00488">
    <property type="entry name" value="MutS_V"/>
    <property type="match status" value="1"/>
</dbReference>
<keyword evidence="1" id="KW-0547">Nucleotide-binding</keyword>
<proteinExistence type="predicted"/>
<protein>
    <recommendedName>
        <fullName evidence="4">DNA mismatch repair proteins mutS family domain-containing protein</fullName>
    </recommendedName>
</protein>
<dbReference type="Gene3D" id="3.40.50.300">
    <property type="entry name" value="P-loop containing nucleotide triphosphate hydrolases"/>
    <property type="match status" value="1"/>
</dbReference>
<evidence type="ECO:0000256" key="1">
    <source>
        <dbReference type="ARBA" id="ARBA00022741"/>
    </source>
</evidence>
<dbReference type="Proteomes" id="UP000228987">
    <property type="component" value="Unassembled WGS sequence"/>
</dbReference>
<dbReference type="SUPFAM" id="SSF48334">
    <property type="entry name" value="DNA repair protein MutS, domain III"/>
    <property type="match status" value="1"/>
</dbReference>
<dbReference type="EMBL" id="NVWI01000011">
    <property type="protein sequence ID" value="PCJ39974.1"/>
    <property type="molecule type" value="Genomic_DNA"/>
</dbReference>
<dbReference type="InterPro" id="IPR027417">
    <property type="entry name" value="P-loop_NTPase"/>
</dbReference>
<dbReference type="InterPro" id="IPR045076">
    <property type="entry name" value="MutS"/>
</dbReference>
<dbReference type="GO" id="GO:0140664">
    <property type="term" value="F:ATP-dependent DNA damage sensor activity"/>
    <property type="evidence" value="ECO:0007669"/>
    <property type="project" value="InterPro"/>
</dbReference>
<evidence type="ECO:0000259" key="4">
    <source>
        <dbReference type="SMART" id="SM00534"/>
    </source>
</evidence>
<dbReference type="GO" id="GO:0006298">
    <property type="term" value="P:mismatch repair"/>
    <property type="evidence" value="ECO:0007669"/>
    <property type="project" value="InterPro"/>
</dbReference>
<dbReference type="GO" id="GO:0005524">
    <property type="term" value="F:ATP binding"/>
    <property type="evidence" value="ECO:0007669"/>
    <property type="project" value="UniProtKB-KW"/>
</dbReference>
<gene>
    <name evidence="5" type="ORF">COA71_12430</name>
</gene>
<comment type="caution">
    <text evidence="5">The sequence shown here is derived from an EMBL/GenBank/DDBJ whole genome shotgun (WGS) entry which is preliminary data.</text>
</comment>
<dbReference type="GO" id="GO:0030983">
    <property type="term" value="F:mismatched DNA binding"/>
    <property type="evidence" value="ECO:0007669"/>
    <property type="project" value="InterPro"/>
</dbReference>
<dbReference type="PANTHER" id="PTHR11361:SF99">
    <property type="entry name" value="DNA MISMATCH REPAIR PROTEIN"/>
    <property type="match status" value="1"/>
</dbReference>
<dbReference type="InterPro" id="IPR000432">
    <property type="entry name" value="DNA_mismatch_repair_MutS_C"/>
</dbReference>
<keyword evidence="3" id="KW-0238">DNA-binding</keyword>
<dbReference type="Gene3D" id="1.10.1420.10">
    <property type="match status" value="1"/>
</dbReference>
<name>A0A2A5C7X0_9GAMM</name>
<evidence type="ECO:0000256" key="2">
    <source>
        <dbReference type="ARBA" id="ARBA00022840"/>
    </source>
</evidence>
<evidence type="ECO:0000313" key="6">
    <source>
        <dbReference type="Proteomes" id="UP000228987"/>
    </source>
</evidence>
<dbReference type="AlphaFoldDB" id="A0A2A5C7X0"/>
<dbReference type="PANTHER" id="PTHR11361">
    <property type="entry name" value="DNA MISMATCH REPAIR PROTEIN MUTS FAMILY MEMBER"/>
    <property type="match status" value="1"/>
</dbReference>
<reference evidence="6" key="1">
    <citation type="submission" date="2017-08" db="EMBL/GenBank/DDBJ databases">
        <title>A dynamic microbial community with high functional redundancy inhabits the cold, oxic subseafloor aquifer.</title>
        <authorList>
            <person name="Tully B.J."/>
            <person name="Wheat C.G."/>
            <person name="Glazer B.T."/>
            <person name="Huber J.A."/>
        </authorList>
    </citation>
    <scope>NUCLEOTIDE SEQUENCE [LARGE SCALE GENOMIC DNA]</scope>
</reference>